<proteinExistence type="inferred from homology"/>
<organism evidence="9 10">
    <name type="scientific">Batillaria attramentaria</name>
    <dbReference type="NCBI Taxonomy" id="370345"/>
    <lineage>
        <taxon>Eukaryota</taxon>
        <taxon>Metazoa</taxon>
        <taxon>Spiralia</taxon>
        <taxon>Lophotrochozoa</taxon>
        <taxon>Mollusca</taxon>
        <taxon>Gastropoda</taxon>
        <taxon>Caenogastropoda</taxon>
        <taxon>Sorbeoconcha</taxon>
        <taxon>Cerithioidea</taxon>
        <taxon>Batillariidae</taxon>
        <taxon>Batillaria</taxon>
    </lineage>
</organism>
<dbReference type="SUPFAM" id="SSF50129">
    <property type="entry name" value="GroES-like"/>
    <property type="match status" value="1"/>
</dbReference>
<evidence type="ECO:0000256" key="3">
    <source>
        <dbReference type="ARBA" id="ARBA00023002"/>
    </source>
</evidence>
<dbReference type="Gene3D" id="3.90.180.10">
    <property type="entry name" value="Medium-chain alcohol dehydrogenases, catalytic domain"/>
    <property type="match status" value="1"/>
</dbReference>
<name>A0ABD0JJ02_9CAEN</name>
<feature type="domain" description="Enoyl reductase (ER)" evidence="8">
    <location>
        <begin position="38"/>
        <end position="311"/>
    </location>
</feature>
<dbReference type="InterPro" id="IPR041694">
    <property type="entry name" value="ADH_N_2"/>
</dbReference>
<dbReference type="Pfam" id="PF16884">
    <property type="entry name" value="ADH_N_2"/>
    <property type="match status" value="1"/>
</dbReference>
<dbReference type="FunFam" id="3.40.50.720:FF:000121">
    <property type="entry name" value="Prostaglandin reductase 2"/>
    <property type="match status" value="1"/>
</dbReference>
<evidence type="ECO:0000259" key="8">
    <source>
        <dbReference type="SMART" id="SM00829"/>
    </source>
</evidence>
<dbReference type="AlphaFoldDB" id="A0ABD0JJ02"/>
<evidence type="ECO:0000313" key="9">
    <source>
        <dbReference type="EMBL" id="KAK7474911.1"/>
    </source>
</evidence>
<comment type="similarity">
    <text evidence="1">Belongs to the NADP-dependent oxidoreductase L4BD family.</text>
</comment>
<evidence type="ECO:0000256" key="2">
    <source>
        <dbReference type="ARBA" id="ARBA00011981"/>
    </source>
</evidence>
<dbReference type="GO" id="GO:0047522">
    <property type="term" value="F:15-oxoprostaglandin 13-reductase [NAD(P)+] activity"/>
    <property type="evidence" value="ECO:0007669"/>
    <property type="project" value="UniProtKB-EC"/>
</dbReference>
<keyword evidence="10" id="KW-1185">Reference proteome</keyword>
<dbReference type="SUPFAM" id="SSF51735">
    <property type="entry name" value="NAD(P)-binding Rossmann-fold domains"/>
    <property type="match status" value="1"/>
</dbReference>
<comment type="catalytic activity">
    <reaction evidence="6">
        <text>13,14-dihydro-15-oxo-PGF2alpha + NADP(+) = 15-oxoprostaglandin F2alpha + NADPH + H(+)</text>
        <dbReference type="Rhea" id="RHEA:50588"/>
        <dbReference type="ChEBI" id="CHEBI:15378"/>
        <dbReference type="ChEBI" id="CHEBI:57783"/>
        <dbReference type="ChEBI" id="CHEBI:58349"/>
        <dbReference type="ChEBI" id="CHEBI:133374"/>
        <dbReference type="ChEBI" id="CHEBI:133409"/>
    </reaction>
    <physiologicalReaction direction="right-to-left" evidence="6">
        <dbReference type="Rhea" id="RHEA:50590"/>
    </physiologicalReaction>
</comment>
<dbReference type="InterPro" id="IPR020843">
    <property type="entry name" value="ER"/>
</dbReference>
<dbReference type="Gene3D" id="3.40.50.720">
    <property type="entry name" value="NAD(P)-binding Rossmann-like Domain"/>
    <property type="match status" value="1"/>
</dbReference>
<evidence type="ECO:0000256" key="4">
    <source>
        <dbReference type="ARBA" id="ARBA00033119"/>
    </source>
</evidence>
<comment type="catalytic activity">
    <reaction evidence="7">
        <text>13,14-dihydro-15-oxo-prostaglandin E1 + NADP(+) = 15-oxoprostaglandin E1 + NADPH + H(+)</text>
        <dbReference type="Rhea" id="RHEA:50584"/>
        <dbReference type="ChEBI" id="CHEBI:15378"/>
        <dbReference type="ChEBI" id="CHEBI:57401"/>
        <dbReference type="ChEBI" id="CHEBI:57783"/>
        <dbReference type="ChEBI" id="CHEBI:58349"/>
        <dbReference type="ChEBI" id="CHEBI:133408"/>
    </reaction>
    <physiologicalReaction direction="right-to-left" evidence="7">
        <dbReference type="Rhea" id="RHEA:50586"/>
    </physiologicalReaction>
</comment>
<dbReference type="PANTHER" id="PTHR43205">
    <property type="entry name" value="PROSTAGLANDIN REDUCTASE"/>
    <property type="match status" value="1"/>
</dbReference>
<dbReference type="InterPro" id="IPR011032">
    <property type="entry name" value="GroES-like_sf"/>
</dbReference>
<dbReference type="EMBL" id="JACVVK020000421">
    <property type="protein sequence ID" value="KAK7474911.1"/>
    <property type="molecule type" value="Genomic_DNA"/>
</dbReference>
<evidence type="ECO:0000256" key="5">
    <source>
        <dbReference type="ARBA" id="ARBA00047878"/>
    </source>
</evidence>
<evidence type="ECO:0000313" key="10">
    <source>
        <dbReference type="Proteomes" id="UP001519460"/>
    </source>
</evidence>
<dbReference type="InterPro" id="IPR045010">
    <property type="entry name" value="MDR_fam"/>
</dbReference>
<dbReference type="SMART" id="SM00829">
    <property type="entry name" value="PKS_ER"/>
    <property type="match status" value="1"/>
</dbReference>
<gene>
    <name evidence="9" type="ORF">BaRGS_00033866</name>
</gene>
<reference evidence="9 10" key="1">
    <citation type="journal article" date="2023" name="Sci. Data">
        <title>Genome assembly of the Korean intertidal mud-creeper Batillaria attramentaria.</title>
        <authorList>
            <person name="Patra A.K."/>
            <person name="Ho P.T."/>
            <person name="Jun S."/>
            <person name="Lee S.J."/>
            <person name="Kim Y."/>
            <person name="Won Y.J."/>
        </authorList>
    </citation>
    <scope>NUCLEOTIDE SEQUENCE [LARGE SCALE GENOMIC DNA]</scope>
    <source>
        <strain evidence="9">Wonlab-2016</strain>
    </source>
</reference>
<dbReference type="Pfam" id="PF00107">
    <property type="entry name" value="ADH_zinc_N"/>
    <property type="match status" value="1"/>
</dbReference>
<evidence type="ECO:0000256" key="1">
    <source>
        <dbReference type="ARBA" id="ARBA00010460"/>
    </source>
</evidence>
<comment type="caution">
    <text evidence="9">The sequence shown here is derived from an EMBL/GenBank/DDBJ whole genome shotgun (WGS) entry which is preliminary data.</text>
</comment>
<evidence type="ECO:0000256" key="7">
    <source>
        <dbReference type="ARBA" id="ARBA00049070"/>
    </source>
</evidence>
<dbReference type="InterPro" id="IPR013149">
    <property type="entry name" value="ADH-like_C"/>
</dbReference>
<dbReference type="Proteomes" id="UP001519460">
    <property type="component" value="Unassembled WGS sequence"/>
</dbReference>
<evidence type="ECO:0000256" key="6">
    <source>
        <dbReference type="ARBA" id="ARBA00048290"/>
    </source>
</evidence>
<keyword evidence="3" id="KW-0560">Oxidoreductase</keyword>
<dbReference type="PANTHER" id="PTHR43205:SF7">
    <property type="entry name" value="PROSTAGLANDIN REDUCTASE 1"/>
    <property type="match status" value="1"/>
</dbReference>
<dbReference type="EC" id="1.3.1.48" evidence="2"/>
<dbReference type="InterPro" id="IPR036291">
    <property type="entry name" value="NAD(P)-bd_dom_sf"/>
</dbReference>
<comment type="catalytic activity">
    <reaction evidence="5">
        <text>13,14-dihydro-15-oxo-prostaglandin F1alpha + NADP(+) = 15-oxoprostaglandin F1alpha + NADPH + H(+)</text>
        <dbReference type="Rhea" id="RHEA:50592"/>
        <dbReference type="ChEBI" id="CHEBI:15378"/>
        <dbReference type="ChEBI" id="CHEBI:57783"/>
        <dbReference type="ChEBI" id="CHEBI:58349"/>
        <dbReference type="ChEBI" id="CHEBI:79072"/>
        <dbReference type="ChEBI" id="CHEBI:133411"/>
    </reaction>
    <physiologicalReaction direction="right-to-left" evidence="5">
        <dbReference type="Rhea" id="RHEA:50594"/>
    </physiologicalReaction>
</comment>
<protein>
    <recommendedName>
        <fullName evidence="4">15-oxoprostaglandin 13-reductase</fullName>
        <ecNumber evidence="2">1.3.1.48</ecNumber>
    </recommendedName>
    <alternativeName>
        <fullName evidence="4">15-oxoprostaglandin 13-reductase</fullName>
    </alternativeName>
</protein>
<accession>A0ABD0JJ02</accession>
<sequence>MATGKAWQLARNYEGTPKLTDFKLIEEKLPATLRDGEILVEALYLSVDPYMRLAPVQAGQILQGEQVARVKASKNPKFPVGSLVQFHHGWRTQAVISPTMENNDGTYGGLMLQRVPDLGGLSPSLALGVLGMPGLTAYFGLEGKEKEPKPGETVVVSGAAGAVGSVAGQIAKIKGAAKVIGSAGTDEKCDLLRKYGFDHVFNYKKMKVDDAMKKFAPEGVDLYFDNVGGDFSWAVIQNMKKGGRVMVCGSISTYNDTKPSGHNLYEPMIFKKLTFYGGRLQYQETITNGFEKMPEAFISLFKGANTGKAIVKVKD</sequence>